<dbReference type="InterPro" id="IPR029033">
    <property type="entry name" value="His_PPase_superfam"/>
</dbReference>
<dbReference type="eggNOG" id="COG0406">
    <property type="taxonomic scope" value="Bacteria"/>
</dbReference>
<sequence>MTLLPKPFVFVRHGETPLNRDRLIGGRTEVPLTATGEQQARDAAPLLANHSWSIVAVSPQQRARRTAELLLPGASLKLVSDLRERDWGDLECRSLSEQTPYEETPPNGEAWLPFCTRVTEALNTLLAQYDTPLIVAHSGVFRVIRLLATGTPHGERVGNVAPLWILPGATPDDWKIIPLEKMNAD</sequence>
<accession>A0A090VYW1</accession>
<dbReference type="InterPro" id="IPR050275">
    <property type="entry name" value="PGM_Phosphatase"/>
</dbReference>
<dbReference type="Gene3D" id="3.40.50.1240">
    <property type="entry name" value="Phosphoglycerate mutase-like"/>
    <property type="match status" value="1"/>
</dbReference>
<protein>
    <submittedName>
        <fullName evidence="3">Putative phosphoglycerate mutase</fullName>
    </submittedName>
</protein>
<name>A0A090VYW1_PSEVU</name>
<feature type="active site" description="Tele-phosphohistidine intermediate" evidence="1">
    <location>
        <position position="13"/>
    </location>
</feature>
<dbReference type="SUPFAM" id="SSF53254">
    <property type="entry name" value="Phosphoglycerate mutase-like"/>
    <property type="match status" value="1"/>
</dbReference>
<dbReference type="STRING" id="1115515.EV102420_39_00210"/>
<organism evidence="3 4">
    <name type="scientific">Pseudescherichia vulneris NBRC 102420</name>
    <dbReference type="NCBI Taxonomy" id="1115515"/>
    <lineage>
        <taxon>Bacteria</taxon>
        <taxon>Pseudomonadati</taxon>
        <taxon>Pseudomonadota</taxon>
        <taxon>Gammaproteobacteria</taxon>
        <taxon>Enterobacterales</taxon>
        <taxon>Enterobacteriaceae</taxon>
        <taxon>Pseudescherichia</taxon>
    </lineage>
</organism>
<reference evidence="3 4" key="1">
    <citation type="submission" date="2014-09" db="EMBL/GenBank/DDBJ databases">
        <title>Whole genome shotgun sequence of Escherichia vulneris NBRC 102420.</title>
        <authorList>
            <person name="Yoshida Y."/>
            <person name="Hosoyama A."/>
            <person name="Tsuchikane K."/>
            <person name="Ohji S."/>
            <person name="Ichikawa N."/>
            <person name="Kimura A."/>
            <person name="Yamazoe A."/>
            <person name="Ezaki T."/>
            <person name="Fujita N."/>
        </authorList>
    </citation>
    <scope>NUCLEOTIDE SEQUENCE [LARGE SCALE GENOMIC DNA]</scope>
    <source>
        <strain evidence="3 4">NBRC 102420</strain>
    </source>
</reference>
<dbReference type="SMART" id="SM00855">
    <property type="entry name" value="PGAM"/>
    <property type="match status" value="1"/>
</dbReference>
<comment type="caution">
    <text evidence="3">The sequence shown here is derived from an EMBL/GenBank/DDBJ whole genome shotgun (WGS) entry which is preliminary data.</text>
</comment>
<dbReference type="Pfam" id="PF00300">
    <property type="entry name" value="His_Phos_1"/>
    <property type="match status" value="1"/>
</dbReference>
<feature type="active site" description="Proton donor/acceptor" evidence="1">
    <location>
        <position position="84"/>
    </location>
</feature>
<dbReference type="PANTHER" id="PTHR48100:SF1">
    <property type="entry name" value="HISTIDINE PHOSPHATASE FAMILY PROTEIN-RELATED"/>
    <property type="match status" value="1"/>
</dbReference>
<evidence type="ECO:0000256" key="1">
    <source>
        <dbReference type="PIRSR" id="PIRSR613078-1"/>
    </source>
</evidence>
<feature type="binding site" evidence="2">
    <location>
        <position position="62"/>
    </location>
    <ligand>
        <name>substrate</name>
    </ligand>
</feature>
<dbReference type="OrthoDB" id="9781415at2"/>
<dbReference type="AlphaFoldDB" id="A0A090VYW1"/>
<dbReference type="GO" id="GO:0016791">
    <property type="term" value="F:phosphatase activity"/>
    <property type="evidence" value="ECO:0007669"/>
    <property type="project" value="TreeGrafter"/>
</dbReference>
<gene>
    <name evidence="3" type="ORF">EV102420_39_00210</name>
</gene>
<dbReference type="InterPro" id="IPR013078">
    <property type="entry name" value="His_Pase_superF_clade-1"/>
</dbReference>
<dbReference type="CDD" id="cd07067">
    <property type="entry name" value="HP_PGM_like"/>
    <property type="match status" value="1"/>
</dbReference>
<keyword evidence="4" id="KW-1185">Reference proteome</keyword>
<proteinExistence type="predicted"/>
<dbReference type="PANTHER" id="PTHR48100">
    <property type="entry name" value="BROAD-SPECIFICITY PHOSPHATASE YOR283W-RELATED"/>
    <property type="match status" value="1"/>
</dbReference>
<evidence type="ECO:0000256" key="2">
    <source>
        <dbReference type="PIRSR" id="PIRSR613078-2"/>
    </source>
</evidence>
<dbReference type="GO" id="GO:0005737">
    <property type="term" value="C:cytoplasm"/>
    <property type="evidence" value="ECO:0007669"/>
    <property type="project" value="TreeGrafter"/>
</dbReference>
<dbReference type="EMBL" id="BBMZ01000039">
    <property type="protein sequence ID" value="GAL60452.1"/>
    <property type="molecule type" value="Genomic_DNA"/>
</dbReference>
<evidence type="ECO:0000313" key="3">
    <source>
        <dbReference type="EMBL" id="GAL60452.1"/>
    </source>
</evidence>
<dbReference type="RefSeq" id="WP_042395946.1">
    <property type="nucleotide sequence ID" value="NZ_BBMZ01000039.1"/>
</dbReference>
<evidence type="ECO:0000313" key="4">
    <source>
        <dbReference type="Proteomes" id="UP000029462"/>
    </source>
</evidence>
<dbReference type="Proteomes" id="UP000029462">
    <property type="component" value="Unassembled WGS sequence"/>
</dbReference>
<feature type="binding site" evidence="2">
    <location>
        <begin position="12"/>
        <end position="19"/>
    </location>
    <ligand>
        <name>substrate</name>
    </ligand>
</feature>